<keyword evidence="2" id="KW-1185">Reference proteome</keyword>
<sequence length="367" mass="39871">MGVTLRSQSAKNVKFPVVCTADVDAQILRDLLSNDELALVAKEDLTELITGGNNADLDSFQSPFSGDFEQSYEALEVFIDATQSAAGISRKVFVVLDETTAGDKKTCQIATDGREVDDINEMQFALRCTLSSVPHSLAAVERAAAESPQAIRDLRNEAALVGGVWDKHRVDEFKARPRRIDVADYPVHEDWNDESGPVGPDTDLPYYPVFQTAEISLETLNQFLEEAYSQDWGDEEKARPALAFVTSIGAAPFHQGKAGTHLDSLPPVPQTLFGASAIECDVITRSRFPASGSDMNYNTFIVMDELSESSKTVIIAASNEQDGQLLLARSDFNMALLTMVAPLDTSLTIDSQCNGVMVEGAGIIRDP</sequence>
<name>A0AAJ0CH71_9HYPO</name>
<gene>
    <name evidence="1" type="ORF">QQS21_010744</name>
</gene>
<dbReference type="Proteomes" id="UP001251528">
    <property type="component" value="Unassembled WGS sequence"/>
</dbReference>
<proteinExistence type="predicted"/>
<evidence type="ECO:0000313" key="1">
    <source>
        <dbReference type="EMBL" id="KAK2591574.1"/>
    </source>
</evidence>
<organism evidence="1 2">
    <name type="scientific">Conoideocrella luteorostrata</name>
    <dbReference type="NCBI Taxonomy" id="1105319"/>
    <lineage>
        <taxon>Eukaryota</taxon>
        <taxon>Fungi</taxon>
        <taxon>Dikarya</taxon>
        <taxon>Ascomycota</taxon>
        <taxon>Pezizomycotina</taxon>
        <taxon>Sordariomycetes</taxon>
        <taxon>Hypocreomycetidae</taxon>
        <taxon>Hypocreales</taxon>
        <taxon>Clavicipitaceae</taxon>
        <taxon>Conoideocrella</taxon>
    </lineage>
</organism>
<evidence type="ECO:0000313" key="2">
    <source>
        <dbReference type="Proteomes" id="UP001251528"/>
    </source>
</evidence>
<protein>
    <submittedName>
        <fullName evidence="1">Uncharacterized protein</fullName>
    </submittedName>
</protein>
<dbReference type="AlphaFoldDB" id="A0AAJ0CH71"/>
<dbReference type="EMBL" id="JASWJB010000325">
    <property type="protein sequence ID" value="KAK2591574.1"/>
    <property type="molecule type" value="Genomic_DNA"/>
</dbReference>
<reference evidence="1" key="1">
    <citation type="submission" date="2023-06" db="EMBL/GenBank/DDBJ databases">
        <title>Conoideocrella luteorostrata (Hypocreales: Clavicipitaceae), a potential biocontrol fungus for elongate hemlock scale in United States Christmas tree production areas.</title>
        <authorList>
            <person name="Barrett H."/>
            <person name="Lovett B."/>
            <person name="Macias A.M."/>
            <person name="Stajich J.E."/>
            <person name="Kasson M.T."/>
        </authorList>
    </citation>
    <scope>NUCLEOTIDE SEQUENCE</scope>
    <source>
        <strain evidence="1">ARSEF 14590</strain>
    </source>
</reference>
<accession>A0AAJ0CH71</accession>
<comment type="caution">
    <text evidence="1">The sequence shown here is derived from an EMBL/GenBank/DDBJ whole genome shotgun (WGS) entry which is preliminary data.</text>
</comment>